<name>A0A1I7XFS9_HETBA</name>
<dbReference type="Proteomes" id="UP000095283">
    <property type="component" value="Unplaced"/>
</dbReference>
<keyword evidence="1" id="KW-1185">Reference proteome</keyword>
<reference evidence="2" key="1">
    <citation type="submission" date="2016-11" db="UniProtKB">
        <authorList>
            <consortium name="WormBaseParasite"/>
        </authorList>
    </citation>
    <scope>IDENTIFICATION</scope>
</reference>
<accession>A0A1I7XFS9</accession>
<dbReference type="AlphaFoldDB" id="A0A1I7XFS9"/>
<protein>
    <submittedName>
        <fullName evidence="2">Uncharacterized protein</fullName>
    </submittedName>
</protein>
<organism evidence="1 2">
    <name type="scientific">Heterorhabditis bacteriophora</name>
    <name type="common">Entomopathogenic nematode worm</name>
    <dbReference type="NCBI Taxonomy" id="37862"/>
    <lineage>
        <taxon>Eukaryota</taxon>
        <taxon>Metazoa</taxon>
        <taxon>Ecdysozoa</taxon>
        <taxon>Nematoda</taxon>
        <taxon>Chromadorea</taxon>
        <taxon>Rhabditida</taxon>
        <taxon>Rhabditina</taxon>
        <taxon>Rhabditomorpha</taxon>
        <taxon>Strongyloidea</taxon>
        <taxon>Heterorhabditidae</taxon>
        <taxon>Heterorhabditis</taxon>
    </lineage>
</organism>
<proteinExistence type="predicted"/>
<evidence type="ECO:0000313" key="2">
    <source>
        <dbReference type="WBParaSite" id="Hba_16530"/>
    </source>
</evidence>
<dbReference type="WBParaSite" id="Hba_16530">
    <property type="protein sequence ID" value="Hba_16530"/>
    <property type="gene ID" value="Hba_16530"/>
</dbReference>
<sequence length="70" mass="8075">MKKHPQKGKISLCQIFHQTRLAKTRNGYGLMRVQRYETGLGIYVNEDEECRLLGCQRTLSRLASPTFSNC</sequence>
<evidence type="ECO:0000313" key="1">
    <source>
        <dbReference type="Proteomes" id="UP000095283"/>
    </source>
</evidence>